<dbReference type="RefSeq" id="WP_398284207.1">
    <property type="nucleotide sequence ID" value="NZ_JBITLV010000008.1"/>
</dbReference>
<dbReference type="InterPro" id="IPR058407">
    <property type="entry name" value="DUF8094"/>
</dbReference>
<name>A0ABW8AT80_9ACTN</name>
<keyword evidence="1" id="KW-0732">Signal</keyword>
<gene>
    <name evidence="3" type="ORF">ACIB24_21255</name>
</gene>
<dbReference type="Proteomes" id="UP001612915">
    <property type="component" value="Unassembled WGS sequence"/>
</dbReference>
<evidence type="ECO:0000313" key="3">
    <source>
        <dbReference type="EMBL" id="MFI7589603.1"/>
    </source>
</evidence>
<protein>
    <recommendedName>
        <fullName evidence="2">DUF8094 domain-containing protein</fullName>
    </recommendedName>
</protein>
<dbReference type="Pfam" id="PF26366">
    <property type="entry name" value="DUF8094"/>
    <property type="match status" value="1"/>
</dbReference>
<accession>A0ABW8AT80</accession>
<feature type="signal peptide" evidence="1">
    <location>
        <begin position="1"/>
        <end position="18"/>
    </location>
</feature>
<dbReference type="EMBL" id="JBITLV010000008">
    <property type="protein sequence ID" value="MFI7589603.1"/>
    <property type="molecule type" value="Genomic_DNA"/>
</dbReference>
<evidence type="ECO:0000313" key="4">
    <source>
        <dbReference type="Proteomes" id="UP001612915"/>
    </source>
</evidence>
<evidence type="ECO:0000259" key="2">
    <source>
        <dbReference type="Pfam" id="PF26366"/>
    </source>
</evidence>
<evidence type="ECO:0000256" key="1">
    <source>
        <dbReference type="SAM" id="SignalP"/>
    </source>
</evidence>
<organism evidence="3 4">
    <name type="scientific">Spongisporangium articulatum</name>
    <dbReference type="NCBI Taxonomy" id="3362603"/>
    <lineage>
        <taxon>Bacteria</taxon>
        <taxon>Bacillati</taxon>
        <taxon>Actinomycetota</taxon>
        <taxon>Actinomycetes</taxon>
        <taxon>Kineosporiales</taxon>
        <taxon>Kineosporiaceae</taxon>
        <taxon>Spongisporangium</taxon>
    </lineage>
</organism>
<reference evidence="3 4" key="1">
    <citation type="submission" date="2024-10" db="EMBL/GenBank/DDBJ databases">
        <title>The Natural Products Discovery Center: Release of the First 8490 Sequenced Strains for Exploring Actinobacteria Biosynthetic Diversity.</title>
        <authorList>
            <person name="Kalkreuter E."/>
            <person name="Kautsar S.A."/>
            <person name="Yang D."/>
            <person name="Bader C.D."/>
            <person name="Teijaro C.N."/>
            <person name="Fluegel L."/>
            <person name="Davis C.M."/>
            <person name="Simpson J.R."/>
            <person name="Lauterbach L."/>
            <person name="Steele A.D."/>
            <person name="Gui C."/>
            <person name="Meng S."/>
            <person name="Li G."/>
            <person name="Viehrig K."/>
            <person name="Ye F."/>
            <person name="Su P."/>
            <person name="Kiefer A.F."/>
            <person name="Nichols A."/>
            <person name="Cepeda A.J."/>
            <person name="Yan W."/>
            <person name="Fan B."/>
            <person name="Jiang Y."/>
            <person name="Adhikari A."/>
            <person name="Zheng C.-J."/>
            <person name="Schuster L."/>
            <person name="Cowan T.M."/>
            <person name="Smanski M.J."/>
            <person name="Chevrette M.G."/>
            <person name="De Carvalho L.P.S."/>
            <person name="Shen B."/>
        </authorList>
    </citation>
    <scope>NUCLEOTIDE SEQUENCE [LARGE SCALE GENOMIC DNA]</scope>
    <source>
        <strain evidence="3 4">NPDC049639</strain>
    </source>
</reference>
<dbReference type="PROSITE" id="PS51257">
    <property type="entry name" value="PROKAR_LIPOPROTEIN"/>
    <property type="match status" value="1"/>
</dbReference>
<sequence>MRRRFVAVAAAAALVALAGCSADGHVVDDETPLETAAHPVVGLSQAATVLSAVDAGLVRNRGVTTVKKADDRVIGPYRDIALADNRVAAKLKRKAPSAGTFTPVRLLVPLGAGWPRYFVAVGEVSGESTPSLRVLRSTSARDPYGLWAQASMLPGATLPQVASPSTGATALPADATSGLAMSPAKALSGYAAYLNSRGGTAGFKRSSYSDQVIGGYVSTRKRLSKVATVTSRHRAMSGAPVAIRTTDGGAVVIGELEQTYTLKTKNNRAVQLTDKQLQALAGGKKAFGKTFTRTSVEVIVLYVPRSGDVTVVAAQKGDVKAVAK</sequence>
<feature type="domain" description="DUF8094" evidence="2">
    <location>
        <begin position="73"/>
        <end position="318"/>
    </location>
</feature>
<proteinExistence type="predicted"/>
<feature type="chain" id="PRO_5047031805" description="DUF8094 domain-containing protein" evidence="1">
    <location>
        <begin position="19"/>
        <end position="324"/>
    </location>
</feature>
<comment type="caution">
    <text evidence="3">The sequence shown here is derived from an EMBL/GenBank/DDBJ whole genome shotgun (WGS) entry which is preliminary data.</text>
</comment>
<keyword evidence="4" id="KW-1185">Reference proteome</keyword>